<feature type="binding site" evidence="11">
    <location>
        <begin position="174"/>
        <end position="181"/>
    </location>
    <ligand>
        <name>NAD(+)</name>
        <dbReference type="ChEBI" id="CHEBI:57540"/>
    </ligand>
</feature>
<comment type="subunit">
    <text evidence="2">Homodimer.</text>
</comment>
<dbReference type="PROSITE" id="PS00076">
    <property type="entry name" value="PYRIDINE_REDOX_1"/>
    <property type="match status" value="1"/>
</dbReference>
<dbReference type="NCBIfam" id="NF004776">
    <property type="entry name" value="PRK06116.1"/>
    <property type="match status" value="1"/>
</dbReference>
<evidence type="ECO:0000256" key="10">
    <source>
        <dbReference type="PIRSR" id="PIRSR000350-2"/>
    </source>
</evidence>
<dbReference type="KEGG" id="naci:NUH88_19770"/>
<dbReference type="InterPro" id="IPR012999">
    <property type="entry name" value="Pyr_OxRdtase_I_AS"/>
</dbReference>
<keyword evidence="8 13" id="KW-0676">Redox-active center</keyword>
<sequence length="459" mass="49359">MSDYDFDLITIGAGSGGVRASRLASSFGAKVAVVEEVREGGTCVLRGCVPKKLFVYGSHFGHDMEDGAGYGWSAGNLAHDWPKMIAAKEKELDRLHGIYVGLLENAGVTRINGRGTVVDAHTVAVGDKRYTAEKILIAVGGWPSIPEVEGAEHAITSNEALELPERPERIVIVGSGFIAVEFAGIFNAFGSETHLVYRADKVLRGFDEEVRDTLTQEMSKKGMHLHPGILPDRIEKAGTAYRVHMNDGSVIEADKVMYATGRHPNTKGLGLAEAGVELDRKGAVVVNEWSQTSVPSIYAVGDVTDRINLTPVAIAEGHSFAETQFNNNPRQADHSDVPSAVFSQPPVGTVGLTEAEARETYGAVDVYVAGFRPMKYTLTDNPERGMQKLIVDRASDRVVGAHMVGLDAPEIIQGIGIAIKAGATKAEFDATIGIHPTAAEEFVTMRTKRPDPEERQAAE</sequence>
<keyword evidence="7" id="KW-1015">Disulfide bond</keyword>
<keyword evidence="4 11" id="KW-0274">FAD</keyword>
<evidence type="ECO:0000256" key="11">
    <source>
        <dbReference type="PIRSR" id="PIRSR000350-3"/>
    </source>
</evidence>
<keyword evidence="11" id="KW-0520">NAD</keyword>
<dbReference type="Proteomes" id="UP001060336">
    <property type="component" value="Chromosome"/>
</dbReference>
<keyword evidence="18" id="KW-1185">Reference proteome</keyword>
<dbReference type="InterPro" id="IPR036188">
    <property type="entry name" value="FAD/NAD-bd_sf"/>
</dbReference>
<comment type="similarity">
    <text evidence="1 13">Belongs to the class-I pyridine nucleotide-disulfide oxidoreductase family.</text>
</comment>
<keyword evidence="11" id="KW-0547">Nucleotide-binding</keyword>
<dbReference type="PRINTS" id="PR00368">
    <property type="entry name" value="FADPNR"/>
</dbReference>
<feature type="active site" description="Proton acceptor" evidence="10">
    <location>
        <position position="435"/>
    </location>
</feature>
<dbReference type="AlphaFoldDB" id="A0A9J7AT07"/>
<evidence type="ECO:0000259" key="15">
    <source>
        <dbReference type="Pfam" id="PF02852"/>
    </source>
</evidence>
<dbReference type="Pfam" id="PF07992">
    <property type="entry name" value="Pyr_redox_2"/>
    <property type="match status" value="1"/>
</dbReference>
<evidence type="ECO:0000259" key="16">
    <source>
        <dbReference type="Pfam" id="PF07992"/>
    </source>
</evidence>
<feature type="binding site" evidence="11">
    <location>
        <position position="261"/>
    </location>
    <ligand>
        <name>NAD(+)</name>
        <dbReference type="ChEBI" id="CHEBI:57540"/>
    </ligand>
</feature>
<dbReference type="SUPFAM" id="SSF51905">
    <property type="entry name" value="FAD/NAD(P)-binding domain"/>
    <property type="match status" value="1"/>
</dbReference>
<dbReference type="InterPro" id="IPR046952">
    <property type="entry name" value="GSHR/TRXR-like"/>
</dbReference>
<dbReference type="GO" id="GO:0005829">
    <property type="term" value="C:cytosol"/>
    <property type="evidence" value="ECO:0007669"/>
    <property type="project" value="TreeGrafter"/>
</dbReference>
<evidence type="ECO:0000256" key="4">
    <source>
        <dbReference type="ARBA" id="ARBA00022827"/>
    </source>
</evidence>
<keyword evidence="3 13" id="KW-0285">Flavoprotein</keyword>
<dbReference type="PANTHER" id="PTHR42737">
    <property type="entry name" value="GLUTATHIONE REDUCTASE"/>
    <property type="match status" value="1"/>
</dbReference>
<evidence type="ECO:0000256" key="9">
    <source>
        <dbReference type="ARBA" id="ARBA00049142"/>
    </source>
</evidence>
<proteinExistence type="inferred from homology"/>
<feature type="domain" description="Pyridine nucleotide-disulphide oxidoreductase dimerisation" evidence="15">
    <location>
        <begin position="337"/>
        <end position="445"/>
    </location>
</feature>
<dbReference type="Gene3D" id="3.30.390.30">
    <property type="match status" value="1"/>
</dbReference>
<comment type="catalytic activity">
    <reaction evidence="9 14">
        <text>2 glutathione + NADP(+) = glutathione disulfide + NADPH + H(+)</text>
        <dbReference type="Rhea" id="RHEA:11740"/>
        <dbReference type="ChEBI" id="CHEBI:15378"/>
        <dbReference type="ChEBI" id="CHEBI:57783"/>
        <dbReference type="ChEBI" id="CHEBI:57925"/>
        <dbReference type="ChEBI" id="CHEBI:58297"/>
        <dbReference type="ChEBI" id="CHEBI:58349"/>
        <dbReference type="EC" id="1.8.1.7"/>
    </reaction>
</comment>
<dbReference type="InterPro" id="IPR001100">
    <property type="entry name" value="Pyr_nuc-diS_OxRdtase"/>
</dbReference>
<evidence type="ECO:0000256" key="2">
    <source>
        <dbReference type="ARBA" id="ARBA00011738"/>
    </source>
</evidence>
<dbReference type="GO" id="GO:0004362">
    <property type="term" value="F:glutathione-disulfide reductase (NADPH) activity"/>
    <property type="evidence" value="ECO:0007669"/>
    <property type="project" value="UniProtKB-EC"/>
</dbReference>
<dbReference type="SUPFAM" id="SSF55424">
    <property type="entry name" value="FAD/NAD-linked reductases, dimerisation (C-terminal) domain"/>
    <property type="match status" value="1"/>
</dbReference>
<organism evidence="17 18">
    <name type="scientific">Nisaea acidiphila</name>
    <dbReference type="NCBI Taxonomy" id="1862145"/>
    <lineage>
        <taxon>Bacteria</taxon>
        <taxon>Pseudomonadati</taxon>
        <taxon>Pseudomonadota</taxon>
        <taxon>Alphaproteobacteria</taxon>
        <taxon>Rhodospirillales</taxon>
        <taxon>Thalassobaculaceae</taxon>
        <taxon>Nisaea</taxon>
    </lineage>
</organism>
<dbReference type="InterPro" id="IPR023753">
    <property type="entry name" value="FAD/NAD-binding_dom"/>
</dbReference>
<evidence type="ECO:0000256" key="1">
    <source>
        <dbReference type="ARBA" id="ARBA00007532"/>
    </source>
</evidence>
<dbReference type="FunFam" id="3.50.50.60:FF:000051">
    <property type="entry name" value="Glutathione reductase"/>
    <property type="match status" value="1"/>
</dbReference>
<protein>
    <recommendedName>
        <fullName evidence="14">Glutathione reductase</fullName>
        <shortName evidence="14">GRase</shortName>
        <ecNumber evidence="14">1.8.1.7</ecNumber>
    </recommendedName>
</protein>
<dbReference type="GO" id="GO:0050661">
    <property type="term" value="F:NADP binding"/>
    <property type="evidence" value="ECO:0007669"/>
    <property type="project" value="InterPro"/>
</dbReference>
<evidence type="ECO:0000313" key="17">
    <source>
        <dbReference type="EMBL" id="UUX49625.1"/>
    </source>
</evidence>
<name>A0A9J7AT07_9PROT</name>
<keyword evidence="5 14" id="KW-0521">NADP</keyword>
<dbReference type="GO" id="GO:0006749">
    <property type="term" value="P:glutathione metabolic process"/>
    <property type="evidence" value="ECO:0007669"/>
    <property type="project" value="InterPro"/>
</dbReference>
<dbReference type="NCBIfam" id="TIGR01424">
    <property type="entry name" value="gluta_reduc_2"/>
    <property type="match status" value="1"/>
</dbReference>
<evidence type="ECO:0000256" key="14">
    <source>
        <dbReference type="RuleBase" id="RU365040"/>
    </source>
</evidence>
<keyword evidence="6 13" id="KW-0560">Oxidoreductase</keyword>
<dbReference type="GO" id="GO:0045454">
    <property type="term" value="P:cell redox homeostasis"/>
    <property type="evidence" value="ECO:0007669"/>
    <property type="project" value="InterPro"/>
</dbReference>
<feature type="binding site" evidence="11">
    <location>
        <position position="302"/>
    </location>
    <ligand>
        <name>FAD</name>
        <dbReference type="ChEBI" id="CHEBI:57692"/>
    </ligand>
</feature>
<feature type="disulfide bond" description="Redox-active" evidence="12">
    <location>
        <begin position="43"/>
        <end position="48"/>
    </location>
</feature>
<evidence type="ECO:0000313" key="18">
    <source>
        <dbReference type="Proteomes" id="UP001060336"/>
    </source>
</evidence>
<dbReference type="GO" id="GO:0050660">
    <property type="term" value="F:flavin adenine dinucleotide binding"/>
    <property type="evidence" value="ECO:0007669"/>
    <property type="project" value="InterPro"/>
</dbReference>
<gene>
    <name evidence="17" type="primary">gor</name>
    <name evidence="17" type="ORF">NUH88_19770</name>
</gene>
<evidence type="ECO:0000256" key="12">
    <source>
        <dbReference type="PIRSR" id="PIRSR000350-4"/>
    </source>
</evidence>
<evidence type="ECO:0000256" key="13">
    <source>
        <dbReference type="RuleBase" id="RU003691"/>
    </source>
</evidence>
<evidence type="ECO:0000256" key="8">
    <source>
        <dbReference type="ARBA" id="ARBA00023284"/>
    </source>
</evidence>
<dbReference type="RefSeq" id="WP_257768395.1">
    <property type="nucleotide sequence ID" value="NZ_CP102480.1"/>
</dbReference>
<dbReference type="GO" id="GO:0034599">
    <property type="term" value="P:cellular response to oxidative stress"/>
    <property type="evidence" value="ECO:0007669"/>
    <property type="project" value="TreeGrafter"/>
</dbReference>
<dbReference type="EMBL" id="CP102480">
    <property type="protein sequence ID" value="UUX49625.1"/>
    <property type="molecule type" value="Genomic_DNA"/>
</dbReference>
<feature type="binding site" evidence="11">
    <location>
        <position position="115"/>
    </location>
    <ligand>
        <name>FAD</name>
        <dbReference type="ChEBI" id="CHEBI:57692"/>
    </ligand>
</feature>
<accession>A0A9J7AT07</accession>
<comment type="function">
    <text evidence="14">Catalyzes the reduction of glutathione disulfide (GSSG) to reduced glutathione (GSH).</text>
</comment>
<comment type="cofactor">
    <cofactor evidence="11">
        <name>FAD</name>
        <dbReference type="ChEBI" id="CHEBI:57692"/>
    </cofactor>
    <text evidence="11">Binds 1 FAD per subunit.</text>
</comment>
<evidence type="ECO:0000256" key="7">
    <source>
        <dbReference type="ARBA" id="ARBA00023157"/>
    </source>
</evidence>
<evidence type="ECO:0000256" key="5">
    <source>
        <dbReference type="ARBA" id="ARBA00022857"/>
    </source>
</evidence>
<dbReference type="Gene3D" id="3.50.50.60">
    <property type="entry name" value="FAD/NAD(P)-binding domain"/>
    <property type="match status" value="2"/>
</dbReference>
<reference evidence="17" key="1">
    <citation type="submission" date="2022-08" db="EMBL/GenBank/DDBJ databases">
        <title>Nisaea acidiphila sp. nov., isolated from a marine algal debris and emended description of the genus Nisaea Urios et al. 2008.</title>
        <authorList>
            <person name="Kwon K."/>
        </authorList>
    </citation>
    <scope>NUCLEOTIDE SEQUENCE</scope>
    <source>
        <strain evidence="17">MEBiC11861</strain>
    </source>
</reference>
<dbReference type="Pfam" id="PF02852">
    <property type="entry name" value="Pyr_redox_dim"/>
    <property type="match status" value="1"/>
</dbReference>
<dbReference type="PANTHER" id="PTHR42737:SF2">
    <property type="entry name" value="GLUTATHIONE REDUCTASE"/>
    <property type="match status" value="1"/>
</dbReference>
<dbReference type="EC" id="1.8.1.7" evidence="14"/>
<feature type="domain" description="FAD/NAD(P)-binding" evidence="16">
    <location>
        <begin position="7"/>
        <end position="317"/>
    </location>
</feature>
<dbReference type="InterPro" id="IPR016156">
    <property type="entry name" value="FAD/NAD-linked_Rdtase_dimer_sf"/>
</dbReference>
<dbReference type="InterPro" id="IPR006324">
    <property type="entry name" value="GSHR"/>
</dbReference>
<dbReference type="PRINTS" id="PR00411">
    <property type="entry name" value="PNDRDTASEI"/>
</dbReference>
<feature type="binding site" evidence="11">
    <location>
        <position position="52"/>
    </location>
    <ligand>
        <name>FAD</name>
        <dbReference type="ChEBI" id="CHEBI:57692"/>
    </ligand>
</feature>
<evidence type="ECO:0000256" key="3">
    <source>
        <dbReference type="ARBA" id="ARBA00022630"/>
    </source>
</evidence>
<dbReference type="InterPro" id="IPR004099">
    <property type="entry name" value="Pyr_nucl-diS_OxRdtase_dimer"/>
</dbReference>
<evidence type="ECO:0000256" key="6">
    <source>
        <dbReference type="ARBA" id="ARBA00023002"/>
    </source>
</evidence>
<dbReference type="PIRSF" id="PIRSF000350">
    <property type="entry name" value="Mercury_reductase_MerA"/>
    <property type="match status" value="1"/>
</dbReference>